<gene>
    <name evidence="1" type="ORF">CWB98_04250</name>
</gene>
<reference evidence="2" key="2">
    <citation type="submission" date="2019-06" db="EMBL/GenBank/DDBJ databases">
        <title>Co-occurence of chitin degradation, pigmentation and bioactivity in marine Pseudoalteromonas.</title>
        <authorList>
            <person name="Sonnenschein E.C."/>
            <person name="Bech P.K."/>
        </authorList>
    </citation>
    <scope>NUCLEOTIDE SEQUENCE [LARGE SCALE GENOMIC DNA]</scope>
    <source>
        <strain evidence="2">S2599</strain>
    </source>
</reference>
<name>A0A5S3X5L8_9GAMM</name>
<organism evidence="1 2">
    <name type="scientific">Pseudoalteromonas rubra</name>
    <dbReference type="NCBI Taxonomy" id="43658"/>
    <lineage>
        <taxon>Bacteria</taxon>
        <taxon>Pseudomonadati</taxon>
        <taxon>Pseudomonadota</taxon>
        <taxon>Gammaproteobacteria</taxon>
        <taxon>Alteromonadales</taxon>
        <taxon>Pseudoalteromonadaceae</taxon>
        <taxon>Pseudoalteromonas</taxon>
    </lineage>
</organism>
<proteinExistence type="predicted"/>
<protein>
    <submittedName>
        <fullName evidence="1">Uncharacterized protein</fullName>
    </submittedName>
</protein>
<comment type="caution">
    <text evidence="1">The sequence shown here is derived from an EMBL/GenBank/DDBJ whole genome shotgun (WGS) entry which is preliminary data.</text>
</comment>
<dbReference type="AlphaFoldDB" id="A0A5S3X5L8"/>
<evidence type="ECO:0000313" key="2">
    <source>
        <dbReference type="Proteomes" id="UP000306719"/>
    </source>
</evidence>
<reference evidence="1 2" key="1">
    <citation type="submission" date="2018-01" db="EMBL/GenBank/DDBJ databases">
        <authorList>
            <person name="Paulsen S."/>
            <person name="Gram L.K."/>
        </authorList>
    </citation>
    <scope>NUCLEOTIDE SEQUENCE [LARGE SCALE GENOMIC DNA]</scope>
    <source>
        <strain evidence="1 2">S2599</strain>
    </source>
</reference>
<accession>A0A5S3X5L8</accession>
<dbReference type="EMBL" id="PNCJ01000007">
    <property type="protein sequence ID" value="TMP38902.1"/>
    <property type="molecule type" value="Genomic_DNA"/>
</dbReference>
<sequence length="608" mass="67073">MDTALPNLGHDASQTLSAEVAFYVPQYGDTSGKLVVTKVSSNEKQEFSTNDVNALTVDLQAGAVYQFEFNPSTENVVCPRVQGCGRALLDDPNDLNGNDEIDYKEPVNASVQYKLTAKPIAGQNQLFFSSYATLLSDAKLDSTVLSLTNTPIYHLSHSSINHSLRAEYAAKGFTYSDIMRQLNLEGKDSDVITPLADAFDSAYKNADYSTWQNYINLVNQYFMETLLDEKESVLFASVVDQLLLSANEAMQLQGMKALEDSATVYNNELLNHFRDSLGVIRLQEEKYSEELNTQLQDIETLVADDVARESFLVLSEAVYEVVSTVSPANDSAPGTYQTGELDIVYSTDPAFNWRVTGMSKGFEVNMDVTMSEWRKSPTLGDRISGDGIITVSKGGVSLQADLDDIYLLFDGALDADSFETATGISRFGGDITLQTDHSKTAGYLRMRLNRVKSPLDTVESVIPNLRLRGQFETVNQVTPVTFYAAERTPFVYDTTLDLSFGIHADFDLKGAPDFQLQLAAEQGDFTNLNSAELSYLLGGRVIQLEVRRSGDNNNIVAKGKDGYWLDVKQKGRNFTGGYYYGDKLIGDVKTVRGIPGVLFPDGSFESLF</sequence>
<dbReference type="Proteomes" id="UP000306719">
    <property type="component" value="Unassembled WGS sequence"/>
</dbReference>
<evidence type="ECO:0000313" key="1">
    <source>
        <dbReference type="EMBL" id="TMP38902.1"/>
    </source>
</evidence>